<evidence type="ECO:0000256" key="5">
    <source>
        <dbReference type="ARBA" id="ARBA00023157"/>
    </source>
</evidence>
<reference evidence="8" key="2">
    <citation type="submission" date="2025-09" db="UniProtKB">
        <authorList>
            <consortium name="Ensembl"/>
        </authorList>
    </citation>
    <scope>IDENTIFICATION</scope>
</reference>
<keyword evidence="3 6" id="KW-1133">Transmembrane helix</keyword>
<evidence type="ECO:0000256" key="3">
    <source>
        <dbReference type="ARBA" id="ARBA00022989"/>
    </source>
</evidence>
<dbReference type="Proteomes" id="UP000694388">
    <property type="component" value="Unplaced"/>
</dbReference>
<feature type="transmembrane region" description="Helical" evidence="6">
    <location>
        <begin position="223"/>
        <end position="246"/>
    </location>
</feature>
<dbReference type="AlphaFoldDB" id="A0A8C4R666"/>
<dbReference type="Pfam" id="PF00002">
    <property type="entry name" value="7tm_2"/>
    <property type="match status" value="1"/>
</dbReference>
<organism evidence="8 9">
    <name type="scientific">Eptatretus burgeri</name>
    <name type="common">Inshore hagfish</name>
    <dbReference type="NCBI Taxonomy" id="7764"/>
    <lineage>
        <taxon>Eukaryota</taxon>
        <taxon>Metazoa</taxon>
        <taxon>Chordata</taxon>
        <taxon>Craniata</taxon>
        <taxon>Vertebrata</taxon>
        <taxon>Cyclostomata</taxon>
        <taxon>Myxini</taxon>
        <taxon>Myxiniformes</taxon>
        <taxon>Myxinidae</taxon>
        <taxon>Eptatretinae</taxon>
        <taxon>Eptatretus</taxon>
    </lineage>
</organism>
<dbReference type="GeneTree" id="ENSGT00940000157432"/>
<dbReference type="GO" id="GO:0004930">
    <property type="term" value="F:G protein-coupled receptor activity"/>
    <property type="evidence" value="ECO:0007669"/>
    <property type="project" value="InterPro"/>
</dbReference>
<reference evidence="8" key="1">
    <citation type="submission" date="2025-08" db="UniProtKB">
        <authorList>
            <consortium name="Ensembl"/>
        </authorList>
    </citation>
    <scope>IDENTIFICATION</scope>
</reference>
<comment type="subcellular location">
    <subcellularLocation>
        <location evidence="1">Membrane</location>
        <topology evidence="1">Multi-pass membrane protein</topology>
    </subcellularLocation>
</comment>
<proteinExistence type="predicted"/>
<dbReference type="GO" id="GO:0007189">
    <property type="term" value="P:adenylate cyclase-activating G protein-coupled receptor signaling pathway"/>
    <property type="evidence" value="ECO:0007669"/>
    <property type="project" value="TreeGrafter"/>
</dbReference>
<feature type="transmembrane region" description="Helical" evidence="6">
    <location>
        <begin position="258"/>
        <end position="277"/>
    </location>
</feature>
<feature type="domain" description="GAIN-B" evidence="7">
    <location>
        <begin position="59"/>
        <end position="215"/>
    </location>
</feature>
<dbReference type="PROSITE" id="PS50221">
    <property type="entry name" value="GAIN_B"/>
    <property type="match status" value="1"/>
</dbReference>
<evidence type="ECO:0000259" key="7">
    <source>
        <dbReference type="PROSITE" id="PS50221"/>
    </source>
</evidence>
<evidence type="ECO:0000256" key="2">
    <source>
        <dbReference type="ARBA" id="ARBA00022692"/>
    </source>
</evidence>
<dbReference type="PANTHER" id="PTHR12011">
    <property type="entry name" value="ADHESION G-PROTEIN COUPLED RECEPTOR"/>
    <property type="match status" value="1"/>
</dbReference>
<keyword evidence="2 6" id="KW-0812">Transmembrane</keyword>
<evidence type="ECO:0000313" key="8">
    <source>
        <dbReference type="Ensembl" id="ENSEBUP00000024779.1"/>
    </source>
</evidence>
<dbReference type="Ensembl" id="ENSEBUT00000025355.1">
    <property type="protein sequence ID" value="ENSEBUP00000024779.1"/>
    <property type="gene ID" value="ENSEBUG00000015305.1"/>
</dbReference>
<dbReference type="InterPro" id="IPR000832">
    <property type="entry name" value="GPCR_2_secretin-like"/>
</dbReference>
<protein>
    <recommendedName>
        <fullName evidence="7">GAIN-B domain-containing protein</fullName>
    </recommendedName>
</protein>
<dbReference type="PANTHER" id="PTHR12011:SF471">
    <property type="entry name" value="G-PROTEIN COUPLED RECEPTORS FAMILY 2 PROFILE 2 DOMAIN-CONTAINING PROTEIN"/>
    <property type="match status" value="1"/>
</dbReference>
<name>A0A8C4R666_EPTBU</name>
<evidence type="ECO:0000256" key="4">
    <source>
        <dbReference type="ARBA" id="ARBA00023136"/>
    </source>
</evidence>
<dbReference type="InterPro" id="IPR046338">
    <property type="entry name" value="GAIN_dom_sf"/>
</dbReference>
<keyword evidence="4 6" id="KW-0472">Membrane</keyword>
<dbReference type="InterPro" id="IPR057244">
    <property type="entry name" value="GAIN_B"/>
</dbReference>
<accession>A0A8C4R666</accession>
<dbReference type="Gene3D" id="2.60.220.50">
    <property type="match status" value="1"/>
</dbReference>
<dbReference type="GO" id="GO:0005886">
    <property type="term" value="C:plasma membrane"/>
    <property type="evidence" value="ECO:0007669"/>
    <property type="project" value="TreeGrafter"/>
</dbReference>
<keyword evidence="9" id="KW-1185">Reference proteome</keyword>
<evidence type="ECO:0000256" key="1">
    <source>
        <dbReference type="ARBA" id="ARBA00004141"/>
    </source>
</evidence>
<evidence type="ECO:0000313" key="9">
    <source>
        <dbReference type="Proteomes" id="UP000694388"/>
    </source>
</evidence>
<keyword evidence="5" id="KW-1015">Disulfide bond</keyword>
<sequence length="354" mass="39157">MNERVSSTIIRLPFSPLQTSSTALEFLQSLQSFLSTAFDRLEPRRHFYFLRDNIVLALWTVDRSYTLSDTVLSVHGQPGVPRWAQVSVDRALVHRDTFRSIPQDTSTVPVVWIALFRNLHALLAAPRNDSTWQSQVMLIGANPSPQQPLIKIELSHIGNGTDAHCTMPDAPTMNSSHAFGEDGGCTFIYRDRHVVHCRCTRLGSFALVARSDNMRALRWKRNIPLALIIGSSVSATILALLLLLHLLLWKAVKSDRAFLLFNFCISVISSNLLVLASHTQVDSKITCPIVAVCLHLALLCSLCCPLADALQACIAIHSNDSGSSPPCRLFCLAWGSFVTLSNTRNKSALTFRPA</sequence>
<dbReference type="Gene3D" id="1.20.1070.10">
    <property type="entry name" value="Rhodopsin 7-helix transmembrane proteins"/>
    <property type="match status" value="1"/>
</dbReference>
<evidence type="ECO:0000256" key="6">
    <source>
        <dbReference type="SAM" id="Phobius"/>
    </source>
</evidence>